<evidence type="ECO:0000259" key="1">
    <source>
        <dbReference type="Pfam" id="PF00078"/>
    </source>
</evidence>
<dbReference type="InterPro" id="IPR043502">
    <property type="entry name" value="DNA/RNA_pol_sf"/>
</dbReference>
<accession>A0A9P1E702</accession>
<dbReference type="EMBL" id="CAMAPE010000016">
    <property type="protein sequence ID" value="CAH9082887.1"/>
    <property type="molecule type" value="Genomic_DNA"/>
</dbReference>
<sequence length="508" mass="57382">MEIKMIFGGAETGDTPVERKKFERALRINSISAPPTKKHKAEPITFGIADLPQSLGPHRDELVFSMDIREWIIRRVLVDTGSSVNVLYWDVFEKMHLSRADLSPLRTPLTGFTGHSIDAEGTIVLPVEIGDREHRATIPMTFVVMRLKCAHNAILGRPGLEDLEAICSVRHSCIKFPTETGVGVACTDPDTARACYKEAVKKMTERDMRVNSIAETAQQEEAMSRPEPATLLEEVEVDDPSDRKVSIGTGLEPEIREGVILILQRFKILFARGPEDMPGIDPEIICHKLAVWPDARPVQQKKRYMAVERRDFVKVEVTTLLDIRHIRTVMHVEWLSNVVLAPKGTTWRMCVEYSDLNKACPMDPYPVPRIDLLVDETAGCELLSFMDAFRGYHQVFMHPDDAEKTAFVISDGVYCYVVMPFGLRNAMATFQRMIGILFKEVLGKIMEAYVDDILIKSKKKEADHVQDMEQVFTIMEGANMRLNPKKCAFAVRGGGIPWLHDERTGDRT</sequence>
<evidence type="ECO:0000313" key="2">
    <source>
        <dbReference type="EMBL" id="CAH9082887.1"/>
    </source>
</evidence>
<dbReference type="InterPro" id="IPR000477">
    <property type="entry name" value="RT_dom"/>
</dbReference>
<dbReference type="Proteomes" id="UP001152484">
    <property type="component" value="Unassembled WGS sequence"/>
</dbReference>
<dbReference type="InterPro" id="IPR053134">
    <property type="entry name" value="RNA-dir_DNA_polymerase"/>
</dbReference>
<dbReference type="AlphaFoldDB" id="A0A9P1E702"/>
<comment type="caution">
    <text evidence="2">The sequence shown here is derived from an EMBL/GenBank/DDBJ whole genome shotgun (WGS) entry which is preliminary data.</text>
</comment>
<dbReference type="Gene3D" id="2.40.70.10">
    <property type="entry name" value="Acid Proteases"/>
    <property type="match status" value="1"/>
</dbReference>
<name>A0A9P1E702_CUSEU</name>
<dbReference type="OrthoDB" id="1928766at2759"/>
<dbReference type="PANTHER" id="PTHR24559">
    <property type="entry name" value="TRANSPOSON TY3-I GAG-POL POLYPROTEIN"/>
    <property type="match status" value="1"/>
</dbReference>
<dbReference type="PANTHER" id="PTHR24559:SF444">
    <property type="entry name" value="REVERSE TRANSCRIPTASE DOMAIN-CONTAINING PROTEIN"/>
    <property type="match status" value="1"/>
</dbReference>
<feature type="domain" description="Reverse transcriptase" evidence="1">
    <location>
        <begin position="344"/>
        <end position="490"/>
    </location>
</feature>
<evidence type="ECO:0000313" key="3">
    <source>
        <dbReference type="Proteomes" id="UP001152484"/>
    </source>
</evidence>
<dbReference type="CDD" id="cd00303">
    <property type="entry name" value="retropepsin_like"/>
    <property type="match status" value="1"/>
</dbReference>
<dbReference type="Pfam" id="PF00078">
    <property type="entry name" value="RVT_1"/>
    <property type="match status" value="1"/>
</dbReference>
<keyword evidence="3" id="KW-1185">Reference proteome</keyword>
<dbReference type="Gene3D" id="3.10.10.10">
    <property type="entry name" value="HIV Type 1 Reverse Transcriptase, subunit A, domain 1"/>
    <property type="match status" value="1"/>
</dbReference>
<dbReference type="InterPro" id="IPR043128">
    <property type="entry name" value="Rev_trsase/Diguanyl_cyclase"/>
</dbReference>
<dbReference type="Gene3D" id="3.30.70.270">
    <property type="match status" value="1"/>
</dbReference>
<protein>
    <recommendedName>
        <fullName evidence="1">Reverse transcriptase domain-containing protein</fullName>
    </recommendedName>
</protein>
<organism evidence="2 3">
    <name type="scientific">Cuscuta europaea</name>
    <name type="common">European dodder</name>
    <dbReference type="NCBI Taxonomy" id="41803"/>
    <lineage>
        <taxon>Eukaryota</taxon>
        <taxon>Viridiplantae</taxon>
        <taxon>Streptophyta</taxon>
        <taxon>Embryophyta</taxon>
        <taxon>Tracheophyta</taxon>
        <taxon>Spermatophyta</taxon>
        <taxon>Magnoliopsida</taxon>
        <taxon>eudicotyledons</taxon>
        <taxon>Gunneridae</taxon>
        <taxon>Pentapetalae</taxon>
        <taxon>asterids</taxon>
        <taxon>lamiids</taxon>
        <taxon>Solanales</taxon>
        <taxon>Convolvulaceae</taxon>
        <taxon>Cuscuteae</taxon>
        <taxon>Cuscuta</taxon>
        <taxon>Cuscuta subgen. Cuscuta</taxon>
    </lineage>
</organism>
<dbReference type="CDD" id="cd01647">
    <property type="entry name" value="RT_LTR"/>
    <property type="match status" value="1"/>
</dbReference>
<gene>
    <name evidence="2" type="ORF">CEURO_LOCUS8450</name>
</gene>
<dbReference type="SUPFAM" id="SSF50630">
    <property type="entry name" value="Acid proteases"/>
    <property type="match status" value="1"/>
</dbReference>
<reference evidence="2" key="1">
    <citation type="submission" date="2022-07" db="EMBL/GenBank/DDBJ databases">
        <authorList>
            <person name="Macas J."/>
            <person name="Novak P."/>
            <person name="Neumann P."/>
        </authorList>
    </citation>
    <scope>NUCLEOTIDE SEQUENCE</scope>
</reference>
<dbReference type="InterPro" id="IPR021109">
    <property type="entry name" value="Peptidase_aspartic_dom_sf"/>
</dbReference>
<proteinExistence type="predicted"/>
<dbReference type="SUPFAM" id="SSF56672">
    <property type="entry name" value="DNA/RNA polymerases"/>
    <property type="match status" value="1"/>
</dbReference>